<feature type="domain" description="Disease resistance protein winged helix" evidence="9">
    <location>
        <begin position="426"/>
        <end position="497"/>
    </location>
</feature>
<organism evidence="11 12">
    <name type="scientific">Penstemon davidsonii</name>
    <dbReference type="NCBI Taxonomy" id="160366"/>
    <lineage>
        <taxon>Eukaryota</taxon>
        <taxon>Viridiplantae</taxon>
        <taxon>Streptophyta</taxon>
        <taxon>Embryophyta</taxon>
        <taxon>Tracheophyta</taxon>
        <taxon>Spermatophyta</taxon>
        <taxon>Magnoliopsida</taxon>
        <taxon>eudicotyledons</taxon>
        <taxon>Gunneridae</taxon>
        <taxon>Pentapetalae</taxon>
        <taxon>asterids</taxon>
        <taxon>lamiids</taxon>
        <taxon>Lamiales</taxon>
        <taxon>Plantaginaceae</taxon>
        <taxon>Cheloneae</taxon>
        <taxon>Penstemon</taxon>
    </lineage>
</organism>
<dbReference type="InterPro" id="IPR002182">
    <property type="entry name" value="NB-ARC"/>
</dbReference>
<dbReference type="SUPFAM" id="SSF52540">
    <property type="entry name" value="P-loop containing nucleoside triphosphate hydrolases"/>
    <property type="match status" value="1"/>
</dbReference>
<dbReference type="Gene3D" id="1.10.8.430">
    <property type="entry name" value="Helical domain of apoptotic protease-activating factors"/>
    <property type="match status" value="1"/>
</dbReference>
<reference evidence="11 12" key="1">
    <citation type="journal article" date="2023" name="bioRxiv">
        <title>Genome report: Whole genome sequence and annotation of Penstemon davidsonii.</title>
        <authorList>
            <person name="Ostevik K.L."/>
            <person name="Alabady M."/>
            <person name="Zhang M."/>
            <person name="Rausher M.D."/>
        </authorList>
    </citation>
    <scope>NUCLEOTIDE SEQUENCE [LARGE SCALE GENOMIC DNA]</scope>
    <source>
        <strain evidence="11">DNT005</strain>
        <tissue evidence="11">Whole leaf</tissue>
    </source>
</reference>
<keyword evidence="3" id="KW-0677">Repeat</keyword>
<evidence type="ECO:0000256" key="3">
    <source>
        <dbReference type="ARBA" id="ARBA00022737"/>
    </source>
</evidence>
<dbReference type="Gene3D" id="1.20.5.4130">
    <property type="match status" value="1"/>
</dbReference>
<dbReference type="CDD" id="cd14798">
    <property type="entry name" value="RX-CC_like"/>
    <property type="match status" value="1"/>
</dbReference>
<feature type="domain" description="R13L1/DRL21-like LRR repeat region" evidence="10">
    <location>
        <begin position="670"/>
        <end position="800"/>
    </location>
</feature>
<dbReference type="Gene3D" id="1.10.10.10">
    <property type="entry name" value="Winged helix-like DNA-binding domain superfamily/Winged helix DNA-binding domain"/>
    <property type="match status" value="1"/>
</dbReference>
<evidence type="ECO:0000259" key="10">
    <source>
        <dbReference type="Pfam" id="PF25019"/>
    </source>
</evidence>
<keyword evidence="5" id="KW-0611">Plant defense</keyword>
<dbReference type="SUPFAM" id="SSF52058">
    <property type="entry name" value="L domain-like"/>
    <property type="match status" value="1"/>
</dbReference>
<keyword evidence="4" id="KW-0547">Nucleotide-binding</keyword>
<accession>A0ABR0DG32</accession>
<comment type="caution">
    <text evidence="11">The sequence shown here is derived from an EMBL/GenBank/DDBJ whole genome shotgun (WGS) entry which is preliminary data.</text>
</comment>
<evidence type="ECO:0008006" key="13">
    <source>
        <dbReference type="Google" id="ProtNLM"/>
    </source>
</evidence>
<dbReference type="PRINTS" id="PR00364">
    <property type="entry name" value="DISEASERSIST"/>
</dbReference>
<dbReference type="Proteomes" id="UP001291926">
    <property type="component" value="Unassembled WGS sequence"/>
</dbReference>
<comment type="similarity">
    <text evidence="1">Belongs to the disease resistance NB-LRR family.</text>
</comment>
<dbReference type="PANTHER" id="PTHR36766">
    <property type="entry name" value="PLANT BROAD-SPECTRUM MILDEW RESISTANCE PROTEIN RPW8"/>
    <property type="match status" value="1"/>
</dbReference>
<dbReference type="InterPro" id="IPR027417">
    <property type="entry name" value="P-loop_NTPase"/>
</dbReference>
<dbReference type="PANTHER" id="PTHR36766:SF70">
    <property type="entry name" value="DISEASE RESISTANCE PROTEIN RGA4"/>
    <property type="match status" value="1"/>
</dbReference>
<protein>
    <recommendedName>
        <fullName evidence="13">Disease resistance protein RGA3</fullName>
    </recommendedName>
</protein>
<evidence type="ECO:0000259" key="8">
    <source>
        <dbReference type="Pfam" id="PF18052"/>
    </source>
</evidence>
<evidence type="ECO:0000256" key="5">
    <source>
        <dbReference type="ARBA" id="ARBA00022821"/>
    </source>
</evidence>
<keyword evidence="12" id="KW-1185">Reference proteome</keyword>
<evidence type="ECO:0000313" key="11">
    <source>
        <dbReference type="EMBL" id="KAK4487915.1"/>
    </source>
</evidence>
<evidence type="ECO:0000313" key="12">
    <source>
        <dbReference type="Proteomes" id="UP001291926"/>
    </source>
</evidence>
<sequence>MSDTVISTTVQVMVEKLLAVAAEELSLVWGFKNELKRLRESLAMIQALLHDAESRQVKEQSVRLWLKNLENVAYDADNLLDEFQYEKIRRKVVINDQMKRKVLNFFSLSSPLAFRLKMAHKIKEVNENFMKIKQEANELRLLEKVADSSFSLPQIIETDSISHDPIFVGRDGDKSKIINMLVKPSNEVISVIPIVGMGGLGKTTLARKIFNDQQISNKFDEKIWICVSENFDTTRLLKNILDLLVGGSRADSREAIVKSLQDKLMNKKYLLVLDDLWNEEIEYWDDFQKSLTGINPNIGNFILVTTRSKKVASIVKPGLGNFELDKLSDDLCWSIIETRAFSGREAPEDFETIGKEIADKCSGLPLAANMLGLMLQGKGRGEWTSILESGFQDHNGNESGVMQVLKVSFDRLPSILLKKCFAYCSIFSKDEEIERERLIQLWMAEGYLLENDQNDMEILGNRVFETLLNHSFFQEAVRDEYGHIEHCKMHDLVHDLACLVSKTRNSNVGSHIARKSSEVRYLVMDSLSEEAHNNIKEEAINFRTLILGSNVPNTVLHDFRRLHTLVLQTESITELPASIGKLIQLRFLDVSRTMIKALPNSVCKLFHLQTLSADWCEGLRTLPHEFQQLVSLRHLLICRYITEIPLGIGKLTSLRTLRFFTVGVKKGWRIEELESLKNLRGKLIIYNLDLVNDKEEAAGAKLIEKPNVHELVLSWKWSREEGDNNDEEVLDGLQPHQRVKVLTILNFSGDHFPSWTMKMSVKGEVRLNHLIHITLTDCRRCQEIPTLGHLPLLEILELKGLRKIKRIGPSFYHSKDCYESTIGSHILFPALKRFLLKQMDELVEWVEAEDETTTFSRFIVFPKLESLEIEYCPKMKTIPNYDFPSLRKLRIEDGEVEAMIRGDKLPHLTKLSIYKNTKLTLLSFPYNGCLESLKVDKCFNLTHIEFPDDHAHSLVRLSIYDCDKLRSISYPEGPNSLRKLFLKN</sequence>
<dbReference type="Gene3D" id="3.40.50.300">
    <property type="entry name" value="P-loop containing nucleotide triphosphate hydrolases"/>
    <property type="match status" value="1"/>
</dbReference>
<dbReference type="EMBL" id="JAYDYQ010001088">
    <property type="protein sequence ID" value="KAK4487915.1"/>
    <property type="molecule type" value="Genomic_DNA"/>
</dbReference>
<dbReference type="InterPro" id="IPR056789">
    <property type="entry name" value="LRR_R13L1-DRL21"/>
</dbReference>
<dbReference type="InterPro" id="IPR058922">
    <property type="entry name" value="WHD_DRP"/>
</dbReference>
<dbReference type="Pfam" id="PF25019">
    <property type="entry name" value="LRR_R13L1-DRL21"/>
    <property type="match status" value="1"/>
</dbReference>
<dbReference type="InterPro" id="IPR041118">
    <property type="entry name" value="Rx_N"/>
</dbReference>
<evidence type="ECO:0000256" key="6">
    <source>
        <dbReference type="ARBA" id="ARBA00022840"/>
    </source>
</evidence>
<feature type="domain" description="NB-ARC" evidence="7">
    <location>
        <begin position="172"/>
        <end position="343"/>
    </location>
</feature>
<evidence type="ECO:0000256" key="1">
    <source>
        <dbReference type="ARBA" id="ARBA00008894"/>
    </source>
</evidence>
<proteinExistence type="inferred from homology"/>
<keyword evidence="2" id="KW-0433">Leucine-rich repeat</keyword>
<dbReference type="InterPro" id="IPR042197">
    <property type="entry name" value="Apaf_helical"/>
</dbReference>
<evidence type="ECO:0000256" key="2">
    <source>
        <dbReference type="ARBA" id="ARBA00022614"/>
    </source>
</evidence>
<dbReference type="Pfam" id="PF00931">
    <property type="entry name" value="NB-ARC"/>
    <property type="match status" value="1"/>
</dbReference>
<feature type="domain" description="Disease resistance N-terminal" evidence="8">
    <location>
        <begin position="10"/>
        <end position="97"/>
    </location>
</feature>
<dbReference type="Gene3D" id="3.80.10.10">
    <property type="entry name" value="Ribonuclease Inhibitor"/>
    <property type="match status" value="2"/>
</dbReference>
<name>A0ABR0DG32_9LAMI</name>
<evidence type="ECO:0000259" key="7">
    <source>
        <dbReference type="Pfam" id="PF00931"/>
    </source>
</evidence>
<dbReference type="InterPro" id="IPR038005">
    <property type="entry name" value="RX-like_CC"/>
</dbReference>
<dbReference type="Pfam" id="PF18052">
    <property type="entry name" value="Rx_N"/>
    <property type="match status" value="1"/>
</dbReference>
<evidence type="ECO:0000259" key="9">
    <source>
        <dbReference type="Pfam" id="PF23559"/>
    </source>
</evidence>
<dbReference type="InterPro" id="IPR036388">
    <property type="entry name" value="WH-like_DNA-bd_sf"/>
</dbReference>
<gene>
    <name evidence="11" type="ORF">RD792_003653</name>
</gene>
<dbReference type="Pfam" id="PF23559">
    <property type="entry name" value="WHD_DRP"/>
    <property type="match status" value="1"/>
</dbReference>
<keyword evidence="6" id="KW-0067">ATP-binding</keyword>
<evidence type="ECO:0000256" key="4">
    <source>
        <dbReference type="ARBA" id="ARBA00022741"/>
    </source>
</evidence>
<dbReference type="InterPro" id="IPR032675">
    <property type="entry name" value="LRR_dom_sf"/>
</dbReference>